<dbReference type="Gene3D" id="3.40.50.300">
    <property type="entry name" value="P-loop containing nucleotide triphosphate hydrolases"/>
    <property type="match status" value="1"/>
</dbReference>
<dbReference type="GO" id="GO:0043531">
    <property type="term" value="F:ADP binding"/>
    <property type="evidence" value="ECO:0007669"/>
    <property type="project" value="InterPro"/>
</dbReference>
<dbReference type="SUPFAM" id="SSF52540">
    <property type="entry name" value="P-loop containing nucleoside triphosphate hydrolases"/>
    <property type="match status" value="1"/>
</dbReference>
<reference evidence="3" key="2">
    <citation type="journal article" date="2024" name="Plant">
        <title>Genomic evolution and insights into agronomic trait innovations of Sesamum species.</title>
        <authorList>
            <person name="Miao H."/>
            <person name="Wang L."/>
            <person name="Qu L."/>
            <person name="Liu H."/>
            <person name="Sun Y."/>
            <person name="Le M."/>
            <person name="Wang Q."/>
            <person name="Wei S."/>
            <person name="Zheng Y."/>
            <person name="Lin W."/>
            <person name="Duan Y."/>
            <person name="Cao H."/>
            <person name="Xiong S."/>
            <person name="Wang X."/>
            <person name="Wei L."/>
            <person name="Li C."/>
            <person name="Ma Q."/>
            <person name="Ju M."/>
            <person name="Zhao R."/>
            <person name="Li G."/>
            <person name="Mu C."/>
            <person name="Tian Q."/>
            <person name="Mei H."/>
            <person name="Zhang T."/>
            <person name="Gao T."/>
            <person name="Zhang H."/>
        </authorList>
    </citation>
    <scope>NUCLEOTIDE SEQUENCE</scope>
    <source>
        <strain evidence="3">KEN1</strain>
    </source>
</reference>
<dbReference type="EMBL" id="JACGWN010000003">
    <property type="protein sequence ID" value="KAL0456784.1"/>
    <property type="molecule type" value="Genomic_DNA"/>
</dbReference>
<dbReference type="AlphaFoldDB" id="A0AAW2XRI0"/>
<evidence type="ECO:0000313" key="3">
    <source>
        <dbReference type="EMBL" id="KAL0456784.1"/>
    </source>
</evidence>
<evidence type="ECO:0000256" key="1">
    <source>
        <dbReference type="ARBA" id="ARBA00022821"/>
    </source>
</evidence>
<reference evidence="3" key="1">
    <citation type="submission" date="2020-06" db="EMBL/GenBank/DDBJ databases">
        <authorList>
            <person name="Li T."/>
            <person name="Hu X."/>
            <person name="Zhang T."/>
            <person name="Song X."/>
            <person name="Zhang H."/>
            <person name="Dai N."/>
            <person name="Sheng W."/>
            <person name="Hou X."/>
            <person name="Wei L."/>
        </authorList>
    </citation>
    <scope>NUCLEOTIDE SEQUENCE</scope>
    <source>
        <strain evidence="3">KEN1</strain>
        <tissue evidence="3">Leaf</tissue>
    </source>
</reference>
<dbReference type="InterPro" id="IPR002182">
    <property type="entry name" value="NB-ARC"/>
</dbReference>
<sequence length="387" mass="43626">MGAAKWEAGDDGYRVGEGERLGHDLGDGVGALGKGRVGGWDWRRLGKGDGRQRWDWSSEAAMVVKFGGGDGVGAIAHNRANPEFFSYFCSSPIFRTDGVGTREGYVPTKNFHFGGQQQRDDDEFLGVGNHRVSVPIEDLLESHVSSKFLSESEAPVGDDGEISINPLTLSQDLAWKLEEEIELLDYTVENIKNLLRLEEDESTKLKDWLTGESRKLEIVSILGPAGVGKSTLAKQVYEDPAIVSHFDHRAFVSIGLKGVRRQILLGILAQLKPWEVDESHAEIDETSAQLRVYRELRRGRYLIMLDDVWTRRVWDDLRRFFPDNVIGSRIVVTTRLQKVADYISPDAGKFLHKKRRLNEADSWKLLREMVFGWGGTCPPSSWNLERR</sequence>
<dbReference type="CDD" id="cd00267">
    <property type="entry name" value="ABC_ATPase"/>
    <property type="match status" value="1"/>
</dbReference>
<gene>
    <name evidence="3" type="ORF">Slati_1017600</name>
</gene>
<evidence type="ECO:0000259" key="2">
    <source>
        <dbReference type="Pfam" id="PF00931"/>
    </source>
</evidence>
<accession>A0AAW2XRI0</accession>
<dbReference type="InterPro" id="IPR027417">
    <property type="entry name" value="P-loop_NTPase"/>
</dbReference>
<dbReference type="PANTHER" id="PTHR36766:SF40">
    <property type="entry name" value="DISEASE RESISTANCE PROTEIN RGA3"/>
    <property type="match status" value="1"/>
</dbReference>
<feature type="domain" description="NB-ARC" evidence="2">
    <location>
        <begin position="199"/>
        <end position="371"/>
    </location>
</feature>
<dbReference type="Pfam" id="PF00931">
    <property type="entry name" value="NB-ARC"/>
    <property type="match status" value="1"/>
</dbReference>
<dbReference type="PRINTS" id="PR00364">
    <property type="entry name" value="DISEASERSIST"/>
</dbReference>
<proteinExistence type="predicted"/>
<name>A0AAW2XRI0_9LAMI</name>
<organism evidence="3">
    <name type="scientific">Sesamum latifolium</name>
    <dbReference type="NCBI Taxonomy" id="2727402"/>
    <lineage>
        <taxon>Eukaryota</taxon>
        <taxon>Viridiplantae</taxon>
        <taxon>Streptophyta</taxon>
        <taxon>Embryophyta</taxon>
        <taxon>Tracheophyta</taxon>
        <taxon>Spermatophyta</taxon>
        <taxon>Magnoliopsida</taxon>
        <taxon>eudicotyledons</taxon>
        <taxon>Gunneridae</taxon>
        <taxon>Pentapetalae</taxon>
        <taxon>asterids</taxon>
        <taxon>lamiids</taxon>
        <taxon>Lamiales</taxon>
        <taxon>Pedaliaceae</taxon>
        <taxon>Sesamum</taxon>
    </lineage>
</organism>
<dbReference type="GO" id="GO:0006952">
    <property type="term" value="P:defense response"/>
    <property type="evidence" value="ECO:0007669"/>
    <property type="project" value="UniProtKB-KW"/>
</dbReference>
<dbReference type="PANTHER" id="PTHR36766">
    <property type="entry name" value="PLANT BROAD-SPECTRUM MILDEW RESISTANCE PROTEIN RPW8"/>
    <property type="match status" value="1"/>
</dbReference>
<protein>
    <submittedName>
        <fullName evidence="3">Disease resistance protein</fullName>
    </submittedName>
</protein>
<keyword evidence="1" id="KW-0611">Plant defense</keyword>
<comment type="caution">
    <text evidence="3">The sequence shown here is derived from an EMBL/GenBank/DDBJ whole genome shotgun (WGS) entry which is preliminary data.</text>
</comment>